<dbReference type="InterPro" id="IPR051908">
    <property type="entry name" value="Ribosomal_N-acetyltransferase"/>
</dbReference>
<dbReference type="Proteomes" id="UP000199529">
    <property type="component" value="Unassembled WGS sequence"/>
</dbReference>
<reference evidence="3" key="1">
    <citation type="submission" date="2016-10" db="EMBL/GenBank/DDBJ databases">
        <authorList>
            <person name="Varghese N."/>
            <person name="Submissions S."/>
        </authorList>
    </citation>
    <scope>NUCLEOTIDE SEQUENCE [LARGE SCALE GENOMIC DNA]</scope>
    <source>
        <strain evidence="3">CGMCC 4.3530</strain>
    </source>
</reference>
<dbReference type="PROSITE" id="PS51186">
    <property type="entry name" value="GNAT"/>
    <property type="match status" value="1"/>
</dbReference>
<dbReference type="EMBL" id="FNOK01000006">
    <property type="protein sequence ID" value="SDW90697.1"/>
    <property type="molecule type" value="Genomic_DNA"/>
</dbReference>
<dbReference type="RefSeq" id="WP_093263214.1">
    <property type="nucleotide sequence ID" value="NZ_FNOK01000006.1"/>
</dbReference>
<dbReference type="STRING" id="418495.SAMN05216215_100642"/>
<dbReference type="GO" id="GO:0005737">
    <property type="term" value="C:cytoplasm"/>
    <property type="evidence" value="ECO:0007669"/>
    <property type="project" value="TreeGrafter"/>
</dbReference>
<dbReference type="Gene3D" id="3.40.630.30">
    <property type="match status" value="1"/>
</dbReference>
<evidence type="ECO:0000313" key="3">
    <source>
        <dbReference type="Proteomes" id="UP000199529"/>
    </source>
</evidence>
<dbReference type="CDD" id="cd04301">
    <property type="entry name" value="NAT_SF"/>
    <property type="match status" value="1"/>
</dbReference>
<evidence type="ECO:0000259" key="1">
    <source>
        <dbReference type="PROSITE" id="PS51186"/>
    </source>
</evidence>
<organism evidence="2 3">
    <name type="scientific">Saccharopolyspora shandongensis</name>
    <dbReference type="NCBI Taxonomy" id="418495"/>
    <lineage>
        <taxon>Bacteria</taxon>
        <taxon>Bacillati</taxon>
        <taxon>Actinomycetota</taxon>
        <taxon>Actinomycetes</taxon>
        <taxon>Pseudonocardiales</taxon>
        <taxon>Pseudonocardiaceae</taxon>
        <taxon>Saccharopolyspora</taxon>
    </lineage>
</organism>
<dbReference type="OrthoDB" id="9799321at2"/>
<gene>
    <name evidence="2" type="ORF">SAMN05216215_100642</name>
</gene>
<name>A0A1H2XCZ2_9PSEU</name>
<sequence length="183" mass="20220">MAHPPELITLESAVLRRWRGDDLAEMHRVVTEALPHLRPWMPWAAGDYSLDTAVEFLDRCDRNWHTGSAYAYAIIVDGAIAGCVAMERRIGSGGLEIGYWLHPDYTGLGLATASTAALVDEAFALPGIDRVEIWHDAANTASGRIPQRLGFTCVDQRSPSRDPRAGSEEGIDVIWRLTRPAQR</sequence>
<dbReference type="InterPro" id="IPR016181">
    <property type="entry name" value="Acyl_CoA_acyltransferase"/>
</dbReference>
<evidence type="ECO:0000313" key="2">
    <source>
        <dbReference type="EMBL" id="SDW90697.1"/>
    </source>
</evidence>
<dbReference type="PANTHER" id="PTHR43441:SF2">
    <property type="entry name" value="FAMILY ACETYLTRANSFERASE, PUTATIVE (AFU_ORTHOLOGUE AFUA_7G00850)-RELATED"/>
    <property type="match status" value="1"/>
</dbReference>
<dbReference type="GO" id="GO:1990189">
    <property type="term" value="F:protein N-terminal-serine acetyltransferase activity"/>
    <property type="evidence" value="ECO:0007669"/>
    <property type="project" value="TreeGrafter"/>
</dbReference>
<feature type="domain" description="N-acetyltransferase" evidence="1">
    <location>
        <begin position="25"/>
        <end position="180"/>
    </location>
</feature>
<keyword evidence="3" id="KW-1185">Reference proteome</keyword>
<dbReference type="GO" id="GO:0008999">
    <property type="term" value="F:protein-N-terminal-alanine acetyltransferase activity"/>
    <property type="evidence" value="ECO:0007669"/>
    <property type="project" value="TreeGrafter"/>
</dbReference>
<accession>A0A1H2XCZ2</accession>
<dbReference type="AlphaFoldDB" id="A0A1H2XCZ2"/>
<keyword evidence="2" id="KW-0808">Transferase</keyword>
<protein>
    <submittedName>
        <fullName evidence="2">Protein N-acetyltransferase, RimJ/RimL family</fullName>
    </submittedName>
</protein>
<dbReference type="Pfam" id="PF13302">
    <property type="entry name" value="Acetyltransf_3"/>
    <property type="match status" value="1"/>
</dbReference>
<dbReference type="PANTHER" id="PTHR43441">
    <property type="entry name" value="RIBOSOMAL-PROTEIN-SERINE ACETYLTRANSFERASE"/>
    <property type="match status" value="1"/>
</dbReference>
<dbReference type="SUPFAM" id="SSF55729">
    <property type="entry name" value="Acyl-CoA N-acyltransferases (Nat)"/>
    <property type="match status" value="1"/>
</dbReference>
<dbReference type="InterPro" id="IPR000182">
    <property type="entry name" value="GNAT_dom"/>
</dbReference>
<proteinExistence type="predicted"/>